<evidence type="ECO:0000259" key="4">
    <source>
        <dbReference type="Pfam" id="PF13458"/>
    </source>
</evidence>
<dbReference type="Pfam" id="PF13458">
    <property type="entry name" value="Peripla_BP_6"/>
    <property type="match status" value="1"/>
</dbReference>
<dbReference type="RefSeq" id="WP_204978213.1">
    <property type="nucleotide sequence ID" value="NZ_JBHTII010000001.1"/>
</dbReference>
<protein>
    <submittedName>
        <fullName evidence="5">ABC transporter substrate-binding protein</fullName>
    </submittedName>
</protein>
<dbReference type="EMBL" id="JBHTII010000001">
    <property type="protein sequence ID" value="MFD0790406.1"/>
    <property type="molecule type" value="Genomic_DNA"/>
</dbReference>
<keyword evidence="6" id="KW-1185">Reference proteome</keyword>
<dbReference type="InterPro" id="IPR006311">
    <property type="entry name" value="TAT_signal"/>
</dbReference>
<dbReference type="Proteomes" id="UP001597055">
    <property type="component" value="Unassembled WGS sequence"/>
</dbReference>
<dbReference type="SUPFAM" id="SSF53822">
    <property type="entry name" value="Periplasmic binding protein-like I"/>
    <property type="match status" value="1"/>
</dbReference>
<dbReference type="Gene3D" id="3.40.50.2300">
    <property type="match status" value="2"/>
</dbReference>
<sequence>MSRIRNTRRGVLAAVAASIAALALVACSSGPAATDPTDDGGSGVEGDVIALSGADADNLGGDLTIPVGINVALSGQGAYFGEVMVQGAQLAADQIKAAGGPDFQLSVKDHKSGDAQAGVQTTREFAQEGVRMALYSYIAVLGSALQPIAQYEILSLDGGGGTQEFGKGQPFFYGTRALPPNDTFAGTAQYIASAMPEVTKVAMIIGDTGAENTQDSIDKATAELEGSGIEIVATEVVTYGGTDFTSAINKIIASDAQLIVEAQYGTDGGYFLKQLRAAGSDLPVIGTEFIPDVAEIAGSAADGFMFSLDYFDAANPSNQWAQYLVDTAAEEYPETTVDFYFANYYQDMFKLWTVVQRVLANGGDVNNPDDLLAAFESDLTFPSVYGGTMDDLHGEESIDAVSHSLSARDMGVFLWDGENVTRLATYGIGGVDFSLAE</sequence>
<evidence type="ECO:0000313" key="6">
    <source>
        <dbReference type="Proteomes" id="UP001597055"/>
    </source>
</evidence>
<reference evidence="6" key="1">
    <citation type="journal article" date="2019" name="Int. J. Syst. Evol. Microbiol.">
        <title>The Global Catalogue of Microorganisms (GCM) 10K type strain sequencing project: providing services to taxonomists for standard genome sequencing and annotation.</title>
        <authorList>
            <consortium name="The Broad Institute Genomics Platform"/>
            <consortium name="The Broad Institute Genome Sequencing Center for Infectious Disease"/>
            <person name="Wu L."/>
            <person name="Ma J."/>
        </authorList>
    </citation>
    <scope>NUCLEOTIDE SEQUENCE [LARGE SCALE GENOMIC DNA]</scope>
    <source>
        <strain evidence="6">CCUG 54523</strain>
    </source>
</reference>
<dbReference type="PROSITE" id="PS51318">
    <property type="entry name" value="TAT"/>
    <property type="match status" value="1"/>
</dbReference>
<comment type="caution">
    <text evidence="5">The sequence shown here is derived from an EMBL/GenBank/DDBJ whole genome shotgun (WGS) entry which is preliminary data.</text>
</comment>
<dbReference type="CDD" id="cd06268">
    <property type="entry name" value="PBP1_ABC_transporter_LIVBP-like"/>
    <property type="match status" value="1"/>
</dbReference>
<dbReference type="PROSITE" id="PS51257">
    <property type="entry name" value="PROKAR_LIPOPROTEIN"/>
    <property type="match status" value="1"/>
</dbReference>
<keyword evidence="2 3" id="KW-0732">Signal</keyword>
<proteinExistence type="inferred from homology"/>
<dbReference type="InterPro" id="IPR028082">
    <property type="entry name" value="Peripla_BP_I"/>
</dbReference>
<evidence type="ECO:0000313" key="5">
    <source>
        <dbReference type="EMBL" id="MFD0790406.1"/>
    </source>
</evidence>
<evidence type="ECO:0000256" key="3">
    <source>
        <dbReference type="SAM" id="SignalP"/>
    </source>
</evidence>
<organism evidence="5 6">
    <name type="scientific">Microbacterium insulae</name>
    <dbReference type="NCBI Taxonomy" id="483014"/>
    <lineage>
        <taxon>Bacteria</taxon>
        <taxon>Bacillati</taxon>
        <taxon>Actinomycetota</taxon>
        <taxon>Actinomycetes</taxon>
        <taxon>Micrococcales</taxon>
        <taxon>Microbacteriaceae</taxon>
        <taxon>Microbacterium</taxon>
    </lineage>
</organism>
<comment type="similarity">
    <text evidence="1">Belongs to the leucine-binding protein family.</text>
</comment>
<dbReference type="PANTHER" id="PTHR30483">
    <property type="entry name" value="LEUCINE-SPECIFIC-BINDING PROTEIN"/>
    <property type="match status" value="1"/>
</dbReference>
<accession>A0ABW3AHF4</accession>
<feature type="signal peptide" evidence="3">
    <location>
        <begin position="1"/>
        <end position="32"/>
    </location>
</feature>
<dbReference type="InterPro" id="IPR051010">
    <property type="entry name" value="BCAA_transport"/>
</dbReference>
<dbReference type="PANTHER" id="PTHR30483:SF6">
    <property type="entry name" value="PERIPLASMIC BINDING PROTEIN OF ABC TRANSPORTER FOR NATURAL AMINO ACIDS"/>
    <property type="match status" value="1"/>
</dbReference>
<feature type="domain" description="Leucine-binding protein" evidence="4">
    <location>
        <begin position="64"/>
        <end position="388"/>
    </location>
</feature>
<gene>
    <name evidence="5" type="ORF">ACFQ0P_08350</name>
</gene>
<feature type="chain" id="PRO_5045418524" evidence="3">
    <location>
        <begin position="33"/>
        <end position="437"/>
    </location>
</feature>
<evidence type="ECO:0000256" key="1">
    <source>
        <dbReference type="ARBA" id="ARBA00010062"/>
    </source>
</evidence>
<name>A0ABW3AHF4_9MICO</name>
<evidence type="ECO:0000256" key="2">
    <source>
        <dbReference type="ARBA" id="ARBA00022729"/>
    </source>
</evidence>
<dbReference type="InterPro" id="IPR028081">
    <property type="entry name" value="Leu-bd"/>
</dbReference>